<name>A0A812MSJ3_9DINO</name>
<gene>
    <name evidence="1" type="ORF">SNAT2548_LOCUS14700</name>
</gene>
<proteinExistence type="predicted"/>
<reference evidence="1" key="1">
    <citation type="submission" date="2021-02" db="EMBL/GenBank/DDBJ databases">
        <authorList>
            <person name="Dougan E. K."/>
            <person name="Rhodes N."/>
            <person name="Thang M."/>
            <person name="Chan C."/>
        </authorList>
    </citation>
    <scope>NUCLEOTIDE SEQUENCE</scope>
</reference>
<dbReference type="AlphaFoldDB" id="A0A812MSJ3"/>
<dbReference type="Proteomes" id="UP000604046">
    <property type="component" value="Unassembled WGS sequence"/>
</dbReference>
<evidence type="ECO:0000313" key="2">
    <source>
        <dbReference type="Proteomes" id="UP000604046"/>
    </source>
</evidence>
<keyword evidence="2" id="KW-1185">Reference proteome</keyword>
<dbReference type="EMBL" id="CAJNDS010001757">
    <property type="protein sequence ID" value="CAE7277130.1"/>
    <property type="molecule type" value="Genomic_DNA"/>
</dbReference>
<protein>
    <submittedName>
        <fullName evidence="1">Uncharacterized protein</fullName>
    </submittedName>
</protein>
<evidence type="ECO:0000313" key="1">
    <source>
        <dbReference type="EMBL" id="CAE7277130.1"/>
    </source>
</evidence>
<comment type="caution">
    <text evidence="1">The sequence shown here is derived from an EMBL/GenBank/DDBJ whole genome shotgun (WGS) entry which is preliminary data.</text>
</comment>
<organism evidence="1 2">
    <name type="scientific">Symbiodinium natans</name>
    <dbReference type="NCBI Taxonomy" id="878477"/>
    <lineage>
        <taxon>Eukaryota</taxon>
        <taxon>Sar</taxon>
        <taxon>Alveolata</taxon>
        <taxon>Dinophyceae</taxon>
        <taxon>Suessiales</taxon>
        <taxon>Symbiodiniaceae</taxon>
        <taxon>Symbiodinium</taxon>
    </lineage>
</organism>
<sequence length="407" mass="44206">MPADCTTWSSQQSAAFVDAALQQIKEEITLGLHQASTHGIIHNVLMRSQAGHQSTADALNALLYQALQRAQEQQVIRGVTHDAVCATSQYEPHTSDVGATPAIYAEELSHTPAEVTHQGGTYGGKKTSVQLVREACWNFTCGNQCTSVIVRAAAIYHCTVGSPCPQWSTLSMLCTIQRGTYARTIVSNGARQITLCMGTIHQPCTALNTKALAQAPLKPLPSSMYFACHMSILLSDPGNTRGLALPQDWIVNDEEIIPAYDGVHADQDRRQLDTQRCPILLTGTGARYSLPRLVCPADQQEMPAQTGTEHVQALLEALIADDRPKILLCISYFLGQESVQSVQNRLETLTLKDLEPHAIARLAAGWKVMEKHQQLCLAFCLDDTEQATTPSGSIRTGAHGEAIVKLS</sequence>
<accession>A0A812MSJ3</accession>